<reference evidence="2 3" key="1">
    <citation type="submission" date="2021-01" db="EMBL/GenBank/DDBJ databases">
        <title>Whole genome shotgun sequence of Planotetraspora phitsanulokensis NBRC 104273.</title>
        <authorList>
            <person name="Komaki H."/>
            <person name="Tamura T."/>
        </authorList>
    </citation>
    <scope>NUCLEOTIDE SEQUENCE [LARGE SCALE GENOMIC DNA]</scope>
    <source>
        <strain evidence="2 3">NBRC 104273</strain>
    </source>
</reference>
<dbReference type="Proteomes" id="UP000622547">
    <property type="component" value="Unassembled WGS sequence"/>
</dbReference>
<evidence type="ECO:0000313" key="3">
    <source>
        <dbReference type="Proteomes" id="UP000622547"/>
    </source>
</evidence>
<accession>A0A8J3UCX0</accession>
<gene>
    <name evidence="2" type="ORF">Pph01_81710</name>
</gene>
<dbReference type="Pfam" id="PF21597">
    <property type="entry name" value="TetR_C_43"/>
    <property type="match status" value="1"/>
</dbReference>
<protein>
    <recommendedName>
        <fullName evidence="1">Transcriptional regulator SbtR-like C-terminal domain-containing protein</fullName>
    </recommendedName>
</protein>
<dbReference type="AlphaFoldDB" id="A0A8J3UCX0"/>
<name>A0A8J3UCX0_9ACTN</name>
<proteinExistence type="predicted"/>
<sequence length="158" mass="17006">MDHGHAYRVPRRADLVLAVLQHDVDECFETARELAAAHPPMCALTLWLDRYCAFVLTKHGLAAALHSGEATFAGLGAQLLERLEPALDELVQAARAAGEMGDGASAMDLLRAVAHLCTPGPSHIDYTRRMITLLLAGLRQGSAAQRADPAAWATDETR</sequence>
<keyword evidence="3" id="KW-1185">Reference proteome</keyword>
<evidence type="ECO:0000259" key="1">
    <source>
        <dbReference type="Pfam" id="PF21597"/>
    </source>
</evidence>
<dbReference type="Gene3D" id="1.10.357.10">
    <property type="entry name" value="Tetracycline Repressor, domain 2"/>
    <property type="match status" value="1"/>
</dbReference>
<evidence type="ECO:0000313" key="2">
    <source>
        <dbReference type="EMBL" id="GII43168.1"/>
    </source>
</evidence>
<organism evidence="2 3">
    <name type="scientific">Planotetraspora phitsanulokensis</name>
    <dbReference type="NCBI Taxonomy" id="575192"/>
    <lineage>
        <taxon>Bacteria</taxon>
        <taxon>Bacillati</taxon>
        <taxon>Actinomycetota</taxon>
        <taxon>Actinomycetes</taxon>
        <taxon>Streptosporangiales</taxon>
        <taxon>Streptosporangiaceae</taxon>
        <taxon>Planotetraspora</taxon>
    </lineage>
</organism>
<feature type="domain" description="Transcriptional regulator SbtR-like C-terminal" evidence="1">
    <location>
        <begin position="40"/>
        <end position="139"/>
    </location>
</feature>
<dbReference type="InterPro" id="IPR049445">
    <property type="entry name" value="TetR_SbtR-like_C"/>
</dbReference>
<dbReference type="SUPFAM" id="SSF48498">
    <property type="entry name" value="Tetracyclin repressor-like, C-terminal domain"/>
    <property type="match status" value="1"/>
</dbReference>
<dbReference type="InterPro" id="IPR036271">
    <property type="entry name" value="Tet_transcr_reg_TetR-rel_C_sf"/>
</dbReference>
<dbReference type="EMBL" id="BOOP01000053">
    <property type="protein sequence ID" value="GII43168.1"/>
    <property type="molecule type" value="Genomic_DNA"/>
</dbReference>
<comment type="caution">
    <text evidence="2">The sequence shown here is derived from an EMBL/GenBank/DDBJ whole genome shotgun (WGS) entry which is preliminary data.</text>
</comment>